<feature type="coiled-coil region" evidence="1">
    <location>
        <begin position="149"/>
        <end position="176"/>
    </location>
</feature>
<feature type="transmembrane region" description="Helical" evidence="2">
    <location>
        <begin position="41"/>
        <end position="62"/>
    </location>
</feature>
<comment type="caution">
    <text evidence="4">The sequence shown here is derived from an EMBL/GenBank/DDBJ whole genome shotgun (WGS) entry which is preliminary data.</text>
</comment>
<dbReference type="SUPFAM" id="SSF55874">
    <property type="entry name" value="ATPase domain of HSP90 chaperone/DNA topoisomerase II/histidine kinase"/>
    <property type="match status" value="1"/>
</dbReference>
<dbReference type="Gene3D" id="3.30.565.10">
    <property type="entry name" value="Histidine kinase-like ATPase, C-terminal domain"/>
    <property type="match status" value="1"/>
</dbReference>
<dbReference type="AlphaFoldDB" id="A0A2A4G7P8"/>
<dbReference type="InterPro" id="IPR010559">
    <property type="entry name" value="Sig_transdc_His_kin_internal"/>
</dbReference>
<evidence type="ECO:0000256" key="1">
    <source>
        <dbReference type="SAM" id="Coils"/>
    </source>
</evidence>
<keyword evidence="5" id="KW-1185">Reference proteome</keyword>
<feature type="transmembrane region" description="Helical" evidence="2">
    <location>
        <begin position="74"/>
        <end position="94"/>
    </location>
</feature>
<dbReference type="OrthoDB" id="9809908at2"/>
<feature type="domain" description="Signal transduction histidine kinase internal region" evidence="3">
    <location>
        <begin position="174"/>
        <end position="251"/>
    </location>
</feature>
<proteinExistence type="predicted"/>
<keyword evidence="2" id="KW-0472">Membrane</keyword>
<keyword evidence="2" id="KW-1133">Transmembrane helix</keyword>
<dbReference type="EMBL" id="NBWU01000004">
    <property type="protein sequence ID" value="PCE63772.1"/>
    <property type="molecule type" value="Genomic_DNA"/>
</dbReference>
<feature type="transmembrane region" description="Helical" evidence="2">
    <location>
        <begin position="133"/>
        <end position="153"/>
    </location>
</feature>
<dbReference type="Pfam" id="PF06580">
    <property type="entry name" value="His_kinase"/>
    <property type="match status" value="1"/>
</dbReference>
<name>A0A2A4G7P8_9FLAO</name>
<sequence length="365" mass="42128">MMKPFRHSYAFFVRNTTGPPPIMLPLYFIALGLMQKKSWKYILLVNLAAFVLVALWEILSIWNAKHKFETDLAYYLHGIKFAVVIMIVIWLNHFLLIPFIYDKRKYVNYALSLLATIFLVSFIQGYANGWVSVSKMFFFLIYSTGTGMAVFLLRRNQQIQRENDEKEKLQKEMALNYLKQQVNPHFLFNALNSIYALSREQSPETSTVVMQLSELMRYQLESSKKDAVLLREELEFIENYLLLEEKRLSKRCTVEFSISGSPLEYTIAPMLLIPFVENAVKHGAQSTNEASNIEVSATIHEGRLHFNVHNSKPSQGAASAGPGTGLENVKRRLQLVYPQAHRLQLEDSEREFRIDLTVDLKKSSI</sequence>
<evidence type="ECO:0000256" key="2">
    <source>
        <dbReference type="SAM" id="Phobius"/>
    </source>
</evidence>
<dbReference type="Proteomes" id="UP000219559">
    <property type="component" value="Unassembled WGS sequence"/>
</dbReference>
<dbReference type="GO" id="GO:0016020">
    <property type="term" value="C:membrane"/>
    <property type="evidence" value="ECO:0007669"/>
    <property type="project" value="InterPro"/>
</dbReference>
<dbReference type="InterPro" id="IPR036890">
    <property type="entry name" value="HATPase_C_sf"/>
</dbReference>
<accession>A0A2A4G7P8</accession>
<dbReference type="InterPro" id="IPR050640">
    <property type="entry name" value="Bact_2-comp_sensor_kinase"/>
</dbReference>
<keyword evidence="2" id="KW-0812">Transmembrane</keyword>
<reference evidence="4 5" key="1">
    <citation type="submission" date="2017-04" db="EMBL/GenBank/DDBJ databases">
        <title>A new member of the family Flavobacteriaceae isolated from ascidians.</title>
        <authorList>
            <person name="Chen L."/>
        </authorList>
    </citation>
    <scope>NUCLEOTIDE SEQUENCE [LARGE SCALE GENOMIC DNA]</scope>
    <source>
        <strain evidence="4 5">HQA918</strain>
    </source>
</reference>
<evidence type="ECO:0000259" key="3">
    <source>
        <dbReference type="Pfam" id="PF06580"/>
    </source>
</evidence>
<dbReference type="GO" id="GO:0000155">
    <property type="term" value="F:phosphorelay sensor kinase activity"/>
    <property type="evidence" value="ECO:0007669"/>
    <property type="project" value="InterPro"/>
</dbReference>
<keyword evidence="1" id="KW-0175">Coiled coil</keyword>
<protein>
    <recommendedName>
        <fullName evidence="3">Signal transduction histidine kinase internal region domain-containing protein</fullName>
    </recommendedName>
</protein>
<dbReference type="PANTHER" id="PTHR34220:SF7">
    <property type="entry name" value="SENSOR HISTIDINE KINASE YPDA"/>
    <property type="match status" value="1"/>
</dbReference>
<evidence type="ECO:0000313" key="5">
    <source>
        <dbReference type="Proteomes" id="UP000219559"/>
    </source>
</evidence>
<gene>
    <name evidence="4" type="ORF">B7P33_10890</name>
</gene>
<organism evidence="4 5">
    <name type="scientific">Sediminicola luteus</name>
    <dbReference type="NCBI Taxonomy" id="319238"/>
    <lineage>
        <taxon>Bacteria</taxon>
        <taxon>Pseudomonadati</taxon>
        <taxon>Bacteroidota</taxon>
        <taxon>Flavobacteriia</taxon>
        <taxon>Flavobacteriales</taxon>
        <taxon>Flavobacteriaceae</taxon>
        <taxon>Sediminicola</taxon>
    </lineage>
</organism>
<feature type="transmembrane region" description="Helical" evidence="2">
    <location>
        <begin position="106"/>
        <end position="127"/>
    </location>
</feature>
<evidence type="ECO:0000313" key="4">
    <source>
        <dbReference type="EMBL" id="PCE63772.1"/>
    </source>
</evidence>
<dbReference type="PANTHER" id="PTHR34220">
    <property type="entry name" value="SENSOR HISTIDINE KINASE YPDA"/>
    <property type="match status" value="1"/>
</dbReference>